<dbReference type="InterPro" id="IPR013096">
    <property type="entry name" value="Cupin_2"/>
</dbReference>
<feature type="domain" description="Cupin type-2" evidence="1">
    <location>
        <begin position="52"/>
        <end position="103"/>
    </location>
</feature>
<dbReference type="CDD" id="cd02209">
    <property type="entry name" value="cupin_XRE_C"/>
    <property type="match status" value="1"/>
</dbReference>
<dbReference type="SUPFAM" id="SSF51182">
    <property type="entry name" value="RmlC-like cupins"/>
    <property type="match status" value="1"/>
</dbReference>
<sequence length="259" mass="30100">MKIHKWGDEEAGYVDDWIYISNEKLHQIIFGLKPHGCFKHSKEFRTIFGADELLYILSGIFVISNPETGETHKVLPGDSIFFRKDTWHHGFNFSDEYLQVLEFFSPPPSLGTSGVYAKTKPYIESIDYSIESRLNNWLLNSNVTNKNKSFTIIKEKDYLWSSDEKNREIFATTLANTDNLFVKKISISPNQTSQEIDLEIERSLLVISGNIEIYVYFDNKEEKFILSEKDGFYFPKKVRHKFINPSNKKVSLIVCEAKN</sequence>
<dbReference type="CDD" id="cd02208">
    <property type="entry name" value="cupin_RmlC-like"/>
    <property type="match status" value="1"/>
</dbReference>
<feature type="domain" description="Cupin type-2" evidence="1">
    <location>
        <begin position="205"/>
        <end position="254"/>
    </location>
</feature>
<evidence type="ECO:0000259" key="1">
    <source>
        <dbReference type="Pfam" id="PF07883"/>
    </source>
</evidence>
<dbReference type="InterPro" id="IPR014710">
    <property type="entry name" value="RmlC-like_jellyroll"/>
</dbReference>
<proteinExistence type="predicted"/>
<dbReference type="Gene3D" id="2.60.120.10">
    <property type="entry name" value="Jelly Rolls"/>
    <property type="match status" value="2"/>
</dbReference>
<protein>
    <recommendedName>
        <fullName evidence="1">Cupin type-2 domain-containing protein</fullName>
    </recommendedName>
</protein>
<name>A0A382GT17_9ZZZZ</name>
<accession>A0A382GT17</accession>
<dbReference type="InterPro" id="IPR011051">
    <property type="entry name" value="RmlC_Cupin_sf"/>
</dbReference>
<gene>
    <name evidence="2" type="ORF">METZ01_LOCUS230567</name>
</gene>
<evidence type="ECO:0000313" key="2">
    <source>
        <dbReference type="EMBL" id="SVB77713.1"/>
    </source>
</evidence>
<dbReference type="Pfam" id="PF07883">
    <property type="entry name" value="Cupin_2"/>
    <property type="match status" value="2"/>
</dbReference>
<dbReference type="AlphaFoldDB" id="A0A382GT17"/>
<dbReference type="EMBL" id="UINC01057006">
    <property type="protein sequence ID" value="SVB77713.1"/>
    <property type="molecule type" value="Genomic_DNA"/>
</dbReference>
<reference evidence="2" key="1">
    <citation type="submission" date="2018-05" db="EMBL/GenBank/DDBJ databases">
        <authorList>
            <person name="Lanie J.A."/>
            <person name="Ng W.-L."/>
            <person name="Kazmierczak K.M."/>
            <person name="Andrzejewski T.M."/>
            <person name="Davidsen T.M."/>
            <person name="Wayne K.J."/>
            <person name="Tettelin H."/>
            <person name="Glass J.I."/>
            <person name="Rusch D."/>
            <person name="Podicherti R."/>
            <person name="Tsui H.-C.T."/>
            <person name="Winkler M.E."/>
        </authorList>
    </citation>
    <scope>NUCLEOTIDE SEQUENCE</scope>
</reference>
<organism evidence="2">
    <name type="scientific">marine metagenome</name>
    <dbReference type="NCBI Taxonomy" id="408172"/>
    <lineage>
        <taxon>unclassified sequences</taxon>
        <taxon>metagenomes</taxon>
        <taxon>ecological metagenomes</taxon>
    </lineage>
</organism>